<dbReference type="NCBIfam" id="TIGR00309">
    <property type="entry name" value="V_ATPase_subD"/>
    <property type="match status" value="1"/>
</dbReference>
<keyword evidence="4" id="KW-0375">Hydrogen ion transport</keyword>
<comment type="similarity">
    <text evidence="1 4">Belongs to the V-ATPase D subunit family.</text>
</comment>
<evidence type="ECO:0000313" key="6">
    <source>
        <dbReference type="EMBL" id="TKJ38013.1"/>
    </source>
</evidence>
<dbReference type="EMBL" id="NJBO01000028">
    <property type="protein sequence ID" value="TKJ38013.1"/>
    <property type="molecule type" value="Genomic_DNA"/>
</dbReference>
<comment type="caution">
    <text evidence="6">The sequence shown here is derived from an EMBL/GenBank/DDBJ whole genome shotgun (WGS) entry which is preliminary data.</text>
</comment>
<dbReference type="PANTHER" id="PTHR11671">
    <property type="entry name" value="V-TYPE ATP SYNTHASE SUBUNIT D"/>
    <property type="match status" value="1"/>
</dbReference>
<keyword evidence="3 4" id="KW-0406">Ion transport</keyword>
<evidence type="ECO:0000256" key="5">
    <source>
        <dbReference type="SAM" id="Coils"/>
    </source>
</evidence>
<evidence type="ECO:0000313" key="7">
    <source>
        <dbReference type="Proteomes" id="UP000317778"/>
    </source>
</evidence>
<organism evidence="6 7">
    <name type="scientific">candidate division TA06 bacterium B3_TA06</name>
    <dbReference type="NCBI Taxonomy" id="2012487"/>
    <lineage>
        <taxon>Bacteria</taxon>
        <taxon>Bacteria division TA06</taxon>
    </lineage>
</organism>
<dbReference type="Pfam" id="PF01813">
    <property type="entry name" value="ATP-synt_D"/>
    <property type="match status" value="1"/>
</dbReference>
<gene>
    <name evidence="4" type="primary">atpD</name>
    <name evidence="6" type="ORF">CEE36_10770</name>
</gene>
<dbReference type="GO" id="GO:0005524">
    <property type="term" value="F:ATP binding"/>
    <property type="evidence" value="ECO:0007669"/>
    <property type="project" value="UniProtKB-UniRule"/>
</dbReference>
<sequence length="205" mass="23698">MRLNVNATRMELLKLRRRLAIAERGYKLLKDKLEELMRNVYSLVDEIRDMRREVEASLRKASARYALAKAQRDRRATDIATSLPAVKLSIEAGTRRILNVKVPIFKPKLQGRIRCYGFLETSGELDLALQSLYAVLEKMVLLAEKEKALELLASEIERTRRRVNALEYVVIPNTAETISFIKLKLSEMERGNLTRLMRIKEIIRG</sequence>
<accession>A0A532USU7</accession>
<dbReference type="HAMAP" id="MF_00271">
    <property type="entry name" value="ATP_synth_D_arch"/>
    <property type="match status" value="1"/>
</dbReference>
<feature type="coiled-coil region" evidence="5">
    <location>
        <begin position="142"/>
        <end position="169"/>
    </location>
</feature>
<reference evidence="6 7" key="1">
    <citation type="submission" date="2017-06" db="EMBL/GenBank/DDBJ databases">
        <title>Novel microbial phyla capable of carbon fixation and sulfur reduction in deep-sea sediments.</title>
        <authorList>
            <person name="Huang J."/>
            <person name="Baker B."/>
            <person name="Wang Y."/>
        </authorList>
    </citation>
    <scope>NUCLEOTIDE SEQUENCE [LARGE SCALE GENOMIC DNA]</scope>
    <source>
        <strain evidence="6">B3_TA06</strain>
    </source>
</reference>
<keyword evidence="4" id="KW-0066">ATP synthesis</keyword>
<dbReference type="InterPro" id="IPR002699">
    <property type="entry name" value="V_ATPase_D"/>
</dbReference>
<feature type="coiled-coil region" evidence="5">
    <location>
        <begin position="12"/>
        <end position="71"/>
    </location>
</feature>
<keyword evidence="5" id="KW-0175">Coiled coil</keyword>
<dbReference type="GO" id="GO:0042777">
    <property type="term" value="P:proton motive force-driven plasma membrane ATP synthesis"/>
    <property type="evidence" value="ECO:0007669"/>
    <property type="project" value="UniProtKB-UniRule"/>
</dbReference>
<protein>
    <recommendedName>
        <fullName evidence="4">V-type ATP synthase subunit D</fullName>
    </recommendedName>
    <alternativeName>
        <fullName evidence="4">V-ATPase subunit D</fullName>
    </alternativeName>
</protein>
<evidence type="ECO:0000256" key="2">
    <source>
        <dbReference type="ARBA" id="ARBA00022448"/>
    </source>
</evidence>
<proteinExistence type="inferred from homology"/>
<evidence type="ECO:0000256" key="3">
    <source>
        <dbReference type="ARBA" id="ARBA00023065"/>
    </source>
</evidence>
<dbReference type="Gene3D" id="1.10.287.3240">
    <property type="match status" value="1"/>
</dbReference>
<dbReference type="AlphaFoldDB" id="A0A532USU7"/>
<dbReference type="Proteomes" id="UP000317778">
    <property type="component" value="Unassembled WGS sequence"/>
</dbReference>
<evidence type="ECO:0000256" key="4">
    <source>
        <dbReference type="HAMAP-Rule" id="MF_00271"/>
    </source>
</evidence>
<dbReference type="GO" id="GO:0046933">
    <property type="term" value="F:proton-transporting ATP synthase activity, rotational mechanism"/>
    <property type="evidence" value="ECO:0007669"/>
    <property type="project" value="UniProtKB-UniRule"/>
</dbReference>
<name>A0A532USU7_UNCT6</name>
<keyword evidence="2 4" id="KW-0813">Transport</keyword>
<evidence type="ECO:0000256" key="1">
    <source>
        <dbReference type="ARBA" id="ARBA00005850"/>
    </source>
</evidence>
<dbReference type="GO" id="GO:0046961">
    <property type="term" value="F:proton-transporting ATPase activity, rotational mechanism"/>
    <property type="evidence" value="ECO:0007669"/>
    <property type="project" value="InterPro"/>
</dbReference>
<comment type="function">
    <text evidence="4">Produces ATP from ADP in the presence of a proton gradient across the membrane.</text>
</comment>